<name>A0A1D3K934_PSEVE</name>
<evidence type="ECO:0000313" key="1">
    <source>
        <dbReference type="EMBL" id="SBW84893.1"/>
    </source>
</evidence>
<evidence type="ECO:0008006" key="3">
    <source>
        <dbReference type="Google" id="ProtNLM"/>
    </source>
</evidence>
<protein>
    <recommendedName>
        <fullName evidence="3">HigA2-like helix-turn-helix domain-containing protein</fullName>
    </recommendedName>
</protein>
<accession>A0A1D3K934</accession>
<dbReference type="Gene3D" id="1.10.260.40">
    <property type="entry name" value="lambda repressor-like DNA-binding domains"/>
    <property type="match status" value="1"/>
</dbReference>
<evidence type="ECO:0000313" key="2">
    <source>
        <dbReference type="Proteomes" id="UP000245431"/>
    </source>
</evidence>
<gene>
    <name evidence="1" type="ORF">PVE_R2G0868</name>
</gene>
<reference evidence="2" key="1">
    <citation type="submission" date="2016-07" db="EMBL/GenBank/DDBJ databases">
        <authorList>
            <person name="Florea S."/>
            <person name="Webb J.S."/>
            <person name="Jaromczyk J."/>
            <person name="Schardl C.L."/>
        </authorList>
    </citation>
    <scope>NUCLEOTIDE SEQUENCE [LARGE SCALE GENOMIC DNA]</scope>
    <source>
        <strain evidence="2">1YdBTEX2</strain>
    </source>
</reference>
<proteinExistence type="predicted"/>
<dbReference type="GO" id="GO:0003677">
    <property type="term" value="F:DNA binding"/>
    <property type="evidence" value="ECO:0007669"/>
    <property type="project" value="InterPro"/>
</dbReference>
<sequence>MSMSQEFESIWDAIEPTVGDALVMKVRFKIMSAIIRECRLWKVSRNIASKRLNIGVLRYDQLLACDIASFNIDELVVLSLKAGLDVRLEVQGA</sequence>
<dbReference type="AlphaFoldDB" id="A0A1D3K934"/>
<dbReference type="Proteomes" id="UP000245431">
    <property type="component" value="Chromosome PVE_r2"/>
</dbReference>
<organism evidence="1 2">
    <name type="scientific">Pseudomonas veronii 1YdBTEX2</name>
    <dbReference type="NCBI Taxonomy" id="1295141"/>
    <lineage>
        <taxon>Bacteria</taxon>
        <taxon>Pseudomonadati</taxon>
        <taxon>Pseudomonadota</taxon>
        <taxon>Gammaproteobacteria</taxon>
        <taxon>Pseudomonadales</taxon>
        <taxon>Pseudomonadaceae</taxon>
        <taxon>Pseudomonas</taxon>
    </lineage>
</organism>
<dbReference type="InterPro" id="IPR010982">
    <property type="entry name" value="Lambda_DNA-bd_dom_sf"/>
</dbReference>
<dbReference type="EMBL" id="LT599584">
    <property type="protein sequence ID" value="SBW84893.1"/>
    <property type="molecule type" value="Genomic_DNA"/>
</dbReference>